<keyword evidence="2" id="KW-0966">Cell projection</keyword>
<comment type="caution">
    <text evidence="2">The sequence shown here is derived from an EMBL/GenBank/DDBJ whole genome shotgun (WGS) entry which is preliminary data.</text>
</comment>
<name>A0A5J4U6D1_9EUKA</name>
<organism evidence="2 3">
    <name type="scientific">Streblomastix strix</name>
    <dbReference type="NCBI Taxonomy" id="222440"/>
    <lineage>
        <taxon>Eukaryota</taxon>
        <taxon>Metamonada</taxon>
        <taxon>Preaxostyla</taxon>
        <taxon>Oxymonadida</taxon>
        <taxon>Streblomastigidae</taxon>
        <taxon>Streblomastix</taxon>
    </lineage>
</organism>
<dbReference type="Gene3D" id="2.130.10.10">
    <property type="entry name" value="YVTN repeat-like/Quinoprotein amine dehydrogenase"/>
    <property type="match status" value="1"/>
</dbReference>
<dbReference type="EMBL" id="SNRW01019964">
    <property type="protein sequence ID" value="KAA6365888.1"/>
    <property type="molecule type" value="Genomic_DNA"/>
</dbReference>
<dbReference type="InterPro" id="IPR011044">
    <property type="entry name" value="Quino_amine_DH_bsu"/>
</dbReference>
<evidence type="ECO:0000313" key="2">
    <source>
        <dbReference type="EMBL" id="KAA6365888.1"/>
    </source>
</evidence>
<reference evidence="2 3" key="1">
    <citation type="submission" date="2019-03" db="EMBL/GenBank/DDBJ databases">
        <title>Single cell metagenomics reveals metabolic interactions within the superorganism composed of flagellate Streblomastix strix and complex community of Bacteroidetes bacteria on its surface.</title>
        <authorList>
            <person name="Treitli S.C."/>
            <person name="Kolisko M."/>
            <person name="Husnik F."/>
            <person name="Keeling P."/>
            <person name="Hampl V."/>
        </authorList>
    </citation>
    <scope>NUCLEOTIDE SEQUENCE [LARGE SCALE GENOMIC DNA]</scope>
    <source>
        <strain evidence="2">ST1C</strain>
    </source>
</reference>
<keyword evidence="2" id="KW-0969">Cilium</keyword>
<evidence type="ECO:0000256" key="1">
    <source>
        <dbReference type="SAM" id="MobiDB-lite"/>
    </source>
</evidence>
<protein>
    <submittedName>
        <fullName evidence="2">Putative flagellar associated protein</fullName>
    </submittedName>
</protein>
<dbReference type="AlphaFoldDB" id="A0A5J4U6D1"/>
<evidence type="ECO:0000313" key="3">
    <source>
        <dbReference type="Proteomes" id="UP000324800"/>
    </source>
</evidence>
<dbReference type="Proteomes" id="UP000324800">
    <property type="component" value="Unassembled WGS sequence"/>
</dbReference>
<dbReference type="SUPFAM" id="SSF50969">
    <property type="entry name" value="YVTN repeat-like/Quinoprotein amine dehydrogenase"/>
    <property type="match status" value="1"/>
</dbReference>
<keyword evidence="2" id="KW-0282">Flagellum</keyword>
<dbReference type="InterPro" id="IPR015943">
    <property type="entry name" value="WD40/YVTN_repeat-like_dom_sf"/>
</dbReference>
<sequence length="312" mass="35667">MYLICCYYIKRLRFVKDTLKSSHKHNGKVQGISFSPSKQYIVSLRGLYDNDIAVRNVVEGIQICDHRVALKYTNFIRLFNNSDESFATGGKSNPRIWYIDYKNTKLISNEIVQGHMRRIWTTAVIDNDDQYAYLGSTTGDIVAIDIQNYYIKHFGPVKDKDQLQEGISQLELLKRTAVLGKITILKIQLLGYGLATKTTKRSMSPKQTRSKKTAVPTRGQSRKVDIKGHVVPIATAERFLIPRQKKTIRQDVYSWELKSLLFYLTVATDQQLECSIIICIIDAKLNRSCHCNGVHGIAIIQSTSEIFAIYEY</sequence>
<gene>
    <name evidence="2" type="ORF">EZS28_038585</name>
</gene>
<accession>A0A5J4U6D1</accession>
<feature type="region of interest" description="Disordered" evidence="1">
    <location>
        <begin position="200"/>
        <end position="221"/>
    </location>
</feature>
<proteinExistence type="predicted"/>